<proteinExistence type="predicted"/>
<evidence type="ECO:0000313" key="1">
    <source>
        <dbReference type="EMBL" id="MBX56373.1"/>
    </source>
</evidence>
<accession>A0A2P2PNQ3</accession>
<dbReference type="EMBL" id="GGEC01075889">
    <property type="protein sequence ID" value="MBX56373.1"/>
    <property type="molecule type" value="Transcribed_RNA"/>
</dbReference>
<dbReference type="AlphaFoldDB" id="A0A2P2PNQ3"/>
<protein>
    <submittedName>
        <fullName evidence="1">Uncharacterized protein</fullName>
    </submittedName>
</protein>
<name>A0A2P2PNQ3_RHIMU</name>
<organism evidence="1">
    <name type="scientific">Rhizophora mucronata</name>
    <name type="common">Asiatic mangrove</name>
    <dbReference type="NCBI Taxonomy" id="61149"/>
    <lineage>
        <taxon>Eukaryota</taxon>
        <taxon>Viridiplantae</taxon>
        <taxon>Streptophyta</taxon>
        <taxon>Embryophyta</taxon>
        <taxon>Tracheophyta</taxon>
        <taxon>Spermatophyta</taxon>
        <taxon>Magnoliopsida</taxon>
        <taxon>eudicotyledons</taxon>
        <taxon>Gunneridae</taxon>
        <taxon>Pentapetalae</taxon>
        <taxon>rosids</taxon>
        <taxon>fabids</taxon>
        <taxon>Malpighiales</taxon>
        <taxon>Rhizophoraceae</taxon>
        <taxon>Rhizophora</taxon>
    </lineage>
</organism>
<sequence>MQLGYTSIQLSLSKLSQLLQDPR</sequence>
<reference evidence="1" key="1">
    <citation type="submission" date="2018-02" db="EMBL/GenBank/DDBJ databases">
        <title>Rhizophora mucronata_Transcriptome.</title>
        <authorList>
            <person name="Meera S.P."/>
            <person name="Sreeshan A."/>
            <person name="Augustine A."/>
        </authorList>
    </citation>
    <scope>NUCLEOTIDE SEQUENCE</scope>
    <source>
        <tissue evidence="1">Leaf</tissue>
    </source>
</reference>